<proteinExistence type="predicted"/>
<reference evidence="1 2" key="1">
    <citation type="submission" date="2020-05" db="EMBL/GenBank/DDBJ databases">
        <title>Identification and distribution of gene clusters putatively required for synthesis of sphingolipid metabolism inhibitors in phylogenetically diverse species of the filamentous fungus Fusarium.</title>
        <authorList>
            <person name="Kim H.-S."/>
            <person name="Busman M."/>
            <person name="Brown D.W."/>
            <person name="Divon H."/>
            <person name="Uhlig S."/>
            <person name="Proctor R.H."/>
        </authorList>
    </citation>
    <scope>NUCLEOTIDE SEQUENCE [LARGE SCALE GENOMIC DNA]</scope>
    <source>
        <strain evidence="1 2">NRRL 25211</strain>
    </source>
</reference>
<organism evidence="1 2">
    <name type="scientific">Fusarium pseudoanthophilum</name>
    <dbReference type="NCBI Taxonomy" id="48495"/>
    <lineage>
        <taxon>Eukaryota</taxon>
        <taxon>Fungi</taxon>
        <taxon>Dikarya</taxon>
        <taxon>Ascomycota</taxon>
        <taxon>Pezizomycotina</taxon>
        <taxon>Sordariomycetes</taxon>
        <taxon>Hypocreomycetidae</taxon>
        <taxon>Hypocreales</taxon>
        <taxon>Nectriaceae</taxon>
        <taxon>Fusarium</taxon>
        <taxon>Fusarium fujikuroi species complex</taxon>
    </lineage>
</organism>
<comment type="caution">
    <text evidence="1">The sequence shown here is derived from an EMBL/GenBank/DDBJ whole genome shotgun (WGS) entry which is preliminary data.</text>
</comment>
<name>A0A8H5LC84_9HYPO</name>
<accession>A0A8H5LC84</accession>
<dbReference type="Proteomes" id="UP000544095">
    <property type="component" value="Unassembled WGS sequence"/>
</dbReference>
<evidence type="ECO:0000313" key="1">
    <source>
        <dbReference type="EMBL" id="KAF5587986.1"/>
    </source>
</evidence>
<evidence type="ECO:0000313" key="2">
    <source>
        <dbReference type="Proteomes" id="UP000544095"/>
    </source>
</evidence>
<dbReference type="AlphaFoldDB" id="A0A8H5LC84"/>
<keyword evidence="2" id="KW-1185">Reference proteome</keyword>
<sequence>MANTVKKPWVLAISHNYKPYLDEILEPLIAELRPKADFLKAENAEQTERLLSRHPISAAILITDKGLAGDQNSHVWHAVLPYVRGGGTPFFAQAGSGWCCASHTGETFALNDEAVGRG</sequence>
<gene>
    <name evidence="1" type="ORF">FPANT_6749</name>
</gene>
<dbReference type="EMBL" id="JAAOAR010000323">
    <property type="protein sequence ID" value="KAF5587986.1"/>
    <property type="molecule type" value="Genomic_DNA"/>
</dbReference>
<protein>
    <submittedName>
        <fullName evidence="1">Transcription factor Rba50</fullName>
    </submittedName>
</protein>